<organism evidence="1 2">
    <name type="scientific">Streptomyces axinellae</name>
    <dbReference type="NCBI Taxonomy" id="552788"/>
    <lineage>
        <taxon>Bacteria</taxon>
        <taxon>Bacillati</taxon>
        <taxon>Actinomycetota</taxon>
        <taxon>Actinomycetes</taxon>
        <taxon>Kitasatosporales</taxon>
        <taxon>Streptomycetaceae</taxon>
        <taxon>Streptomyces</taxon>
    </lineage>
</organism>
<gene>
    <name evidence="1" type="ORF">GCM10009863_51120</name>
</gene>
<reference evidence="2" key="1">
    <citation type="journal article" date="2019" name="Int. J. Syst. Evol. Microbiol.">
        <title>The Global Catalogue of Microorganisms (GCM) 10K type strain sequencing project: providing services to taxonomists for standard genome sequencing and annotation.</title>
        <authorList>
            <consortium name="The Broad Institute Genomics Platform"/>
            <consortium name="The Broad Institute Genome Sequencing Center for Infectious Disease"/>
            <person name="Wu L."/>
            <person name="Ma J."/>
        </authorList>
    </citation>
    <scope>NUCLEOTIDE SEQUENCE [LARGE SCALE GENOMIC DNA]</scope>
    <source>
        <strain evidence="2">JCM 16373</strain>
    </source>
</reference>
<evidence type="ECO:0008006" key="3">
    <source>
        <dbReference type="Google" id="ProtNLM"/>
    </source>
</evidence>
<dbReference type="EMBL" id="BAAARJ010000018">
    <property type="protein sequence ID" value="GAA2629540.1"/>
    <property type="molecule type" value="Genomic_DNA"/>
</dbReference>
<accession>A0ABP6CZ51</accession>
<protein>
    <recommendedName>
        <fullName evidence="3">Minor tail protein</fullName>
    </recommendedName>
</protein>
<name>A0ABP6CZ51_9ACTN</name>
<comment type="caution">
    <text evidence="1">The sequence shown here is derived from an EMBL/GenBank/DDBJ whole genome shotgun (WGS) entry which is preliminary data.</text>
</comment>
<dbReference type="RefSeq" id="WP_344568847.1">
    <property type="nucleotide sequence ID" value="NZ_BAAARJ010000018.1"/>
</dbReference>
<dbReference type="Proteomes" id="UP001501447">
    <property type="component" value="Unassembled WGS sequence"/>
</dbReference>
<proteinExistence type="predicted"/>
<evidence type="ECO:0000313" key="1">
    <source>
        <dbReference type="EMBL" id="GAA2629540.1"/>
    </source>
</evidence>
<evidence type="ECO:0000313" key="2">
    <source>
        <dbReference type="Proteomes" id="UP001501447"/>
    </source>
</evidence>
<keyword evidence="2" id="KW-1185">Reference proteome</keyword>
<sequence length="210" mass="21709">MPGTDDYGQDIPWLDNSDTPDLRAGTKGLADALTPRSVMRFSTAAERNATITSPVAGMVAFLATDKLFTGYDGAAWVVLAAGTSSWATISLASGFSHNGNANGTLQYRVVSLFGEPTVMLRGGIGVTYSGSPSSIPNGGVITASALPTSARPTDLRTVTGACSTTNSDVLSVKIDAQPGGHIEIVGTTTSTANPKIQPPWISFNGCYYSL</sequence>